<reference evidence="3" key="1">
    <citation type="journal article" date="2014" name="Int. J. Syst. Evol. Microbiol.">
        <title>Complete genome sequence of Corynebacterium casei LMG S-19264T (=DSM 44701T), isolated from a smear-ripened cheese.</title>
        <authorList>
            <consortium name="US DOE Joint Genome Institute (JGI-PGF)"/>
            <person name="Walter F."/>
            <person name="Albersmeier A."/>
            <person name="Kalinowski J."/>
            <person name="Ruckert C."/>
        </authorList>
    </citation>
    <scope>NUCLEOTIDE SEQUENCE</scope>
    <source>
        <strain evidence="3">VKM Ac-1958</strain>
    </source>
</reference>
<feature type="transmembrane region" description="Helical" evidence="2">
    <location>
        <begin position="7"/>
        <end position="27"/>
    </location>
</feature>
<gene>
    <name evidence="3" type="ORF">GCM10017596_19130</name>
</gene>
<keyword evidence="2" id="KW-0472">Membrane</keyword>
<evidence type="ECO:0000313" key="4">
    <source>
        <dbReference type="Proteomes" id="UP001142325"/>
    </source>
</evidence>
<reference evidence="3" key="2">
    <citation type="submission" date="2023-01" db="EMBL/GenBank/DDBJ databases">
        <authorList>
            <person name="Sun Q."/>
            <person name="Evtushenko L."/>
        </authorList>
    </citation>
    <scope>NUCLEOTIDE SEQUENCE</scope>
    <source>
        <strain evidence="3">VKM Ac-1958</strain>
    </source>
</reference>
<accession>A0A9W6M942</accession>
<dbReference type="AlphaFoldDB" id="A0A9W6M942"/>
<organism evidence="3 4">
    <name type="scientific">Microbacterium keratanolyticum</name>
    <dbReference type="NCBI Taxonomy" id="67574"/>
    <lineage>
        <taxon>Bacteria</taxon>
        <taxon>Bacillati</taxon>
        <taxon>Actinomycetota</taxon>
        <taxon>Actinomycetes</taxon>
        <taxon>Micrococcales</taxon>
        <taxon>Microbacteriaceae</taxon>
        <taxon>Microbacterium</taxon>
    </lineage>
</organism>
<keyword evidence="2" id="KW-0812">Transmembrane</keyword>
<dbReference type="Proteomes" id="UP001142325">
    <property type="component" value="Unassembled WGS sequence"/>
</dbReference>
<name>A0A9W6M942_9MICO</name>
<keyword evidence="4" id="KW-1185">Reference proteome</keyword>
<sequence>MAPGPRAFWASVGLPLFVAIFVTIALVLTGVELPFALAWAVLLSTIVIARRASSPASEPGWPPAHKQVVVVRGSEVSRLAWSFAGRNGVAGPTIVRRVRNLLRRRLAHRGIDVDDPAQFAQADAILGDGVRAGLFHHQIMRADIERALDAIERLPRTTQSAEPSLPAHPNADASTTPDHPAKEDR</sequence>
<evidence type="ECO:0000313" key="3">
    <source>
        <dbReference type="EMBL" id="GLK02198.1"/>
    </source>
</evidence>
<comment type="caution">
    <text evidence="3">The sequence shown here is derived from an EMBL/GenBank/DDBJ whole genome shotgun (WGS) entry which is preliminary data.</text>
</comment>
<keyword evidence="2" id="KW-1133">Transmembrane helix</keyword>
<evidence type="ECO:0000256" key="2">
    <source>
        <dbReference type="SAM" id="Phobius"/>
    </source>
</evidence>
<protein>
    <submittedName>
        <fullName evidence="3">Uncharacterized protein</fullName>
    </submittedName>
</protein>
<dbReference type="RefSeq" id="WP_204939766.1">
    <property type="nucleotide sequence ID" value="NZ_BAAAUM010000002.1"/>
</dbReference>
<dbReference type="EMBL" id="BSET01000002">
    <property type="protein sequence ID" value="GLK02198.1"/>
    <property type="molecule type" value="Genomic_DNA"/>
</dbReference>
<proteinExistence type="predicted"/>
<feature type="region of interest" description="Disordered" evidence="1">
    <location>
        <begin position="156"/>
        <end position="185"/>
    </location>
</feature>
<evidence type="ECO:0000256" key="1">
    <source>
        <dbReference type="SAM" id="MobiDB-lite"/>
    </source>
</evidence>